<feature type="compositionally biased region" description="Low complexity" evidence="1">
    <location>
        <begin position="160"/>
        <end position="172"/>
    </location>
</feature>
<gene>
    <name evidence="2" type="ORF">GGQ71_001862</name>
</gene>
<evidence type="ECO:0000313" key="2">
    <source>
        <dbReference type="EMBL" id="MBB4007599.1"/>
    </source>
</evidence>
<protein>
    <submittedName>
        <fullName evidence="2">NADH-quinone oxidoreductase subunit E</fullName>
    </submittedName>
</protein>
<proteinExistence type="predicted"/>
<evidence type="ECO:0000256" key="1">
    <source>
        <dbReference type="SAM" id="MobiDB-lite"/>
    </source>
</evidence>
<feature type="compositionally biased region" description="Acidic residues" evidence="1">
    <location>
        <begin position="83"/>
        <end position="93"/>
    </location>
</feature>
<accession>A0A7W6HLW0</accession>
<reference evidence="2 3" key="1">
    <citation type="submission" date="2020-08" db="EMBL/GenBank/DDBJ databases">
        <title>Genomic Encyclopedia of Type Strains, Phase IV (KMG-IV): sequencing the most valuable type-strain genomes for metagenomic binning, comparative biology and taxonomic classification.</title>
        <authorList>
            <person name="Goeker M."/>
        </authorList>
    </citation>
    <scope>NUCLEOTIDE SEQUENCE [LARGE SCALE GENOMIC DNA]</scope>
    <source>
        <strain evidence="2 3">DSM 100021</strain>
    </source>
</reference>
<feature type="compositionally biased region" description="Low complexity" evidence="1">
    <location>
        <begin position="138"/>
        <end position="150"/>
    </location>
</feature>
<name>A0A7W6HLW0_9HYPH</name>
<evidence type="ECO:0000313" key="3">
    <source>
        <dbReference type="Proteomes" id="UP000544107"/>
    </source>
</evidence>
<comment type="caution">
    <text evidence="2">The sequence shown here is derived from an EMBL/GenBank/DDBJ whole genome shotgun (WGS) entry which is preliminary data.</text>
</comment>
<dbReference type="EMBL" id="JACIED010000002">
    <property type="protein sequence ID" value="MBB4007599.1"/>
    <property type="molecule type" value="Genomic_DNA"/>
</dbReference>
<dbReference type="RefSeq" id="WP_139310815.1">
    <property type="nucleotide sequence ID" value="NZ_JACIED010000002.1"/>
</dbReference>
<dbReference type="OrthoDB" id="9807941at2"/>
<sequence>MSEGSKRMETDGSVKSDANHGAEAESSSLHALMSNPLVANPIAAFAAATALGFGFASQMTGVMLGSMQTAMEASARRRSADQPAEDQPAETEPDNTIAPVVKAESAVQSAPKPVKAVAGEIAVAEAPLAKRRQAIRTKQPNAAKPAPAKIAESKAKAEPKQATAPAAKLAAPARRRGKKDDLKAIGGIGPKMEELLGNLGVRSYGDIVAWSPEDAKRIDAELGLDGRIIRDDWIGQARKLKGV</sequence>
<feature type="region of interest" description="Disordered" evidence="1">
    <location>
        <begin position="73"/>
        <end position="98"/>
    </location>
</feature>
<dbReference type="Proteomes" id="UP000544107">
    <property type="component" value="Unassembled WGS sequence"/>
</dbReference>
<dbReference type="AlphaFoldDB" id="A0A7W6HLW0"/>
<organism evidence="2 3">
    <name type="scientific">Allorhizobium taibaishanense</name>
    <dbReference type="NCBI Taxonomy" id="887144"/>
    <lineage>
        <taxon>Bacteria</taxon>
        <taxon>Pseudomonadati</taxon>
        <taxon>Pseudomonadota</taxon>
        <taxon>Alphaproteobacteria</taxon>
        <taxon>Hyphomicrobiales</taxon>
        <taxon>Rhizobiaceae</taxon>
        <taxon>Rhizobium/Agrobacterium group</taxon>
        <taxon>Allorhizobium</taxon>
    </lineage>
</organism>
<feature type="region of interest" description="Disordered" evidence="1">
    <location>
        <begin position="1"/>
        <end position="26"/>
    </location>
</feature>
<feature type="compositionally biased region" description="Basic and acidic residues" evidence="1">
    <location>
        <begin position="1"/>
        <end position="23"/>
    </location>
</feature>
<feature type="region of interest" description="Disordered" evidence="1">
    <location>
        <begin position="136"/>
        <end position="182"/>
    </location>
</feature>